<evidence type="ECO:0000259" key="3">
    <source>
        <dbReference type="Pfam" id="PF00535"/>
    </source>
</evidence>
<evidence type="ECO:0000313" key="4">
    <source>
        <dbReference type="EMBL" id="TDD75929.1"/>
    </source>
</evidence>
<accession>A0A4R5AVG2</accession>
<dbReference type="RefSeq" id="WP_131909679.1">
    <property type="nucleotide sequence ID" value="NZ_SMFM01000004.1"/>
</dbReference>
<proteinExistence type="predicted"/>
<organism evidence="4 5">
    <name type="scientific">Flavobacterium caseinilyticum</name>
    <dbReference type="NCBI Taxonomy" id="2541732"/>
    <lineage>
        <taxon>Bacteria</taxon>
        <taxon>Pseudomonadati</taxon>
        <taxon>Bacteroidota</taxon>
        <taxon>Flavobacteriia</taxon>
        <taxon>Flavobacteriales</taxon>
        <taxon>Flavobacteriaceae</taxon>
        <taxon>Flavobacterium</taxon>
    </lineage>
</organism>
<keyword evidence="2 4" id="KW-0808">Transferase</keyword>
<dbReference type="SUPFAM" id="SSF53448">
    <property type="entry name" value="Nucleotide-diphospho-sugar transferases"/>
    <property type="match status" value="1"/>
</dbReference>
<dbReference type="Proteomes" id="UP000295278">
    <property type="component" value="Unassembled WGS sequence"/>
</dbReference>
<feature type="domain" description="Glycosyltransferase 2-like" evidence="3">
    <location>
        <begin position="7"/>
        <end position="132"/>
    </location>
</feature>
<dbReference type="GO" id="GO:0016758">
    <property type="term" value="F:hexosyltransferase activity"/>
    <property type="evidence" value="ECO:0007669"/>
    <property type="project" value="UniProtKB-ARBA"/>
</dbReference>
<protein>
    <submittedName>
        <fullName evidence="4">Glycosyltransferase</fullName>
    </submittedName>
</protein>
<keyword evidence="1" id="KW-0328">Glycosyltransferase</keyword>
<evidence type="ECO:0000256" key="2">
    <source>
        <dbReference type="ARBA" id="ARBA00022679"/>
    </source>
</evidence>
<dbReference type="PANTHER" id="PTHR22916">
    <property type="entry name" value="GLYCOSYLTRANSFERASE"/>
    <property type="match status" value="1"/>
</dbReference>
<reference evidence="4 5" key="1">
    <citation type="submission" date="2019-03" db="EMBL/GenBank/DDBJ databases">
        <title>Flavobacterium AT-3-2 sp. nov., isolated from arctic soil.</title>
        <authorList>
            <person name="Chaudhary D.K."/>
        </authorList>
    </citation>
    <scope>NUCLEOTIDE SEQUENCE [LARGE SCALE GENOMIC DNA]</scope>
    <source>
        <strain evidence="4 5">AT-3-2</strain>
    </source>
</reference>
<dbReference type="InterPro" id="IPR029044">
    <property type="entry name" value="Nucleotide-diphossugar_trans"/>
</dbReference>
<keyword evidence="5" id="KW-1185">Reference proteome</keyword>
<sequence length="314" mass="37096">MNSQLISIVIPVYNVEEFFHQCVNSIISQSYTNIEIILVDDGSTDTSGKLCDEYSKLDSRIKVIHQKNAGLSAARNKGLELVTGDYIWFVDSDDWIAEDALKILNFELKKSKAEIVTFSNFQYIETSKTTKDNFINKKSELIDGKTFITSGYKLEIAPWIYVYQRDFLVKNNISFREDIKIHEDEFFLLDCFSKVNKIICIEDRLYYHRIRANSLMRSNRIDDKVYSFSEAISLCVANKKKYLFNDFWSKKQFHYQLMFYSLYFKNNVANSKQLFNKVKKIKVDYLSDDNMKLRLLKIIHNNSFSLFKYYILRN</sequence>
<dbReference type="Gene3D" id="3.90.550.10">
    <property type="entry name" value="Spore Coat Polysaccharide Biosynthesis Protein SpsA, Chain A"/>
    <property type="match status" value="1"/>
</dbReference>
<dbReference type="EMBL" id="SMFM01000004">
    <property type="protein sequence ID" value="TDD75929.1"/>
    <property type="molecule type" value="Genomic_DNA"/>
</dbReference>
<dbReference type="AlphaFoldDB" id="A0A4R5AVG2"/>
<evidence type="ECO:0000313" key="5">
    <source>
        <dbReference type="Proteomes" id="UP000295278"/>
    </source>
</evidence>
<dbReference type="OrthoDB" id="396512at2"/>
<evidence type="ECO:0000256" key="1">
    <source>
        <dbReference type="ARBA" id="ARBA00022676"/>
    </source>
</evidence>
<dbReference type="Pfam" id="PF00535">
    <property type="entry name" value="Glycos_transf_2"/>
    <property type="match status" value="1"/>
</dbReference>
<dbReference type="InterPro" id="IPR001173">
    <property type="entry name" value="Glyco_trans_2-like"/>
</dbReference>
<comment type="caution">
    <text evidence="4">The sequence shown here is derived from an EMBL/GenBank/DDBJ whole genome shotgun (WGS) entry which is preliminary data.</text>
</comment>
<name>A0A4R5AVG2_9FLAO</name>
<dbReference type="PANTHER" id="PTHR22916:SF51">
    <property type="entry name" value="GLYCOSYLTRANSFERASE EPSH-RELATED"/>
    <property type="match status" value="1"/>
</dbReference>
<dbReference type="CDD" id="cd00761">
    <property type="entry name" value="Glyco_tranf_GTA_type"/>
    <property type="match status" value="1"/>
</dbReference>
<gene>
    <name evidence="4" type="ORF">E0F89_10230</name>
</gene>